<dbReference type="SUPFAM" id="SSF46689">
    <property type="entry name" value="Homeodomain-like"/>
    <property type="match status" value="1"/>
</dbReference>
<evidence type="ECO:0000256" key="2">
    <source>
        <dbReference type="ARBA" id="ARBA00018672"/>
    </source>
</evidence>
<keyword evidence="6" id="KW-0805">Transcription regulation</keyword>
<evidence type="ECO:0000256" key="4">
    <source>
        <dbReference type="ARBA" id="ARBA00022553"/>
    </source>
</evidence>
<dbReference type="SUPFAM" id="SSF52172">
    <property type="entry name" value="CheY-like"/>
    <property type="match status" value="1"/>
</dbReference>
<feature type="coiled-coil region" evidence="11">
    <location>
        <begin position="109"/>
        <end position="136"/>
    </location>
</feature>
<dbReference type="Gene3D" id="3.40.50.2300">
    <property type="match status" value="1"/>
</dbReference>
<evidence type="ECO:0000313" key="14">
    <source>
        <dbReference type="EMBL" id="ANU76528.1"/>
    </source>
</evidence>
<keyword evidence="3" id="KW-0963">Cytoplasm</keyword>
<evidence type="ECO:0000256" key="5">
    <source>
        <dbReference type="ARBA" id="ARBA00023012"/>
    </source>
</evidence>
<protein>
    <recommendedName>
        <fullName evidence="2">Stage 0 sporulation protein A homolog</fullName>
    </recommendedName>
</protein>
<dbReference type="EMBL" id="CP015405">
    <property type="protein sequence ID" value="ANU76528.1"/>
    <property type="molecule type" value="Genomic_DNA"/>
</dbReference>
<organism evidence="14 15">
    <name type="scientific">Blautia pseudococcoides</name>
    <dbReference type="NCBI Taxonomy" id="1796616"/>
    <lineage>
        <taxon>Bacteria</taxon>
        <taxon>Bacillati</taxon>
        <taxon>Bacillota</taxon>
        <taxon>Clostridia</taxon>
        <taxon>Lachnospirales</taxon>
        <taxon>Lachnospiraceae</taxon>
        <taxon>Blautia</taxon>
    </lineage>
</organism>
<proteinExistence type="predicted"/>
<dbReference type="CDD" id="cd17536">
    <property type="entry name" value="REC_YesN-like"/>
    <property type="match status" value="1"/>
</dbReference>
<dbReference type="PANTHER" id="PTHR42713:SF3">
    <property type="entry name" value="TRANSCRIPTIONAL REGULATORY PROTEIN HPTR"/>
    <property type="match status" value="1"/>
</dbReference>
<comment type="subcellular location">
    <subcellularLocation>
        <location evidence="1">Cytoplasm</location>
    </subcellularLocation>
</comment>
<dbReference type="InterPro" id="IPR020449">
    <property type="entry name" value="Tscrpt_reg_AraC-type_HTH"/>
</dbReference>
<evidence type="ECO:0000259" key="12">
    <source>
        <dbReference type="PROSITE" id="PS01124"/>
    </source>
</evidence>
<dbReference type="PANTHER" id="PTHR42713">
    <property type="entry name" value="HISTIDINE KINASE-RELATED"/>
    <property type="match status" value="1"/>
</dbReference>
<dbReference type="PROSITE" id="PS01124">
    <property type="entry name" value="HTH_ARAC_FAMILY_2"/>
    <property type="match status" value="1"/>
</dbReference>
<evidence type="ECO:0000256" key="11">
    <source>
        <dbReference type="SAM" id="Coils"/>
    </source>
</evidence>
<sequence length="476" mass="54617">MYRVMLVDDEPWVIYGLKMMLSWEEYGFEIAAEAVNGLEALDILQNEKLDVVFSDIRMPGMDGLRLTEEVAMGNLETKVVLISGYGEFEYAQKAIKYGVFEYLLKKVKAEDLKAVLIRLKQELDAKNEKKKQDEGLERLKEAISVEERISAESLLTEAAGRHLGDTVTLACIDMGTSQAAEHFMKFSAGKLSLAYLVGESRILLLCGDEFPGRYIRESSTAGYSRRNSSSAWLAQMYQEADLALKTQLFTAEPGCCQYRIEDNNRCVLDFLLECERILGEKQKSGMSLIIDNLDRMVRGGRLYINQLAVIYNQLIAMSHKFFKTYMTDVELNFMTTEQMITEYHNWAELKKNLEFQLGIREEQAVDKVSGLIHYVLENIDEKYDSDISLQELSEKYNISTGHLSSLIKRETGQTYTEHIIRRRIQKAKVLLEKGNMSVNEIAEAVGYSDYFYFTKLFTKTVGLSPSKYRRNYIKKQ</sequence>
<dbReference type="SMART" id="SM00342">
    <property type="entry name" value="HTH_ARAC"/>
    <property type="match status" value="1"/>
</dbReference>
<dbReference type="PRINTS" id="PR00032">
    <property type="entry name" value="HTHARAC"/>
</dbReference>
<comment type="function">
    <text evidence="9">May play the central regulatory role in sporulation. It may be an element of the effector pathway responsible for the activation of sporulation genes in response to nutritional stress. Spo0A may act in concert with spo0H (a sigma factor) to control the expression of some genes that are critical to the sporulation process.</text>
</comment>
<keyword evidence="5" id="KW-0902">Two-component regulatory system</keyword>
<evidence type="ECO:0000256" key="1">
    <source>
        <dbReference type="ARBA" id="ARBA00004496"/>
    </source>
</evidence>
<dbReference type="STRING" id="1796616.A4V09_12555"/>
<keyword evidence="15" id="KW-1185">Reference proteome</keyword>
<feature type="domain" description="Response regulatory" evidence="13">
    <location>
        <begin position="3"/>
        <end position="120"/>
    </location>
</feature>
<dbReference type="SMART" id="SM00448">
    <property type="entry name" value="REC"/>
    <property type="match status" value="1"/>
</dbReference>
<feature type="domain" description="HTH araC/xylS-type" evidence="12">
    <location>
        <begin position="369"/>
        <end position="471"/>
    </location>
</feature>
<dbReference type="PROSITE" id="PS50110">
    <property type="entry name" value="RESPONSE_REGULATORY"/>
    <property type="match status" value="1"/>
</dbReference>
<dbReference type="InterPro" id="IPR011006">
    <property type="entry name" value="CheY-like_superfamily"/>
</dbReference>
<dbReference type="RefSeq" id="WP_065542689.1">
    <property type="nucleotide sequence ID" value="NZ_CP015405.2"/>
</dbReference>
<name>A0A1C7IBY7_9FIRM</name>
<evidence type="ECO:0000256" key="6">
    <source>
        <dbReference type="ARBA" id="ARBA00023015"/>
    </source>
</evidence>
<dbReference type="GO" id="GO:0003700">
    <property type="term" value="F:DNA-binding transcription factor activity"/>
    <property type="evidence" value="ECO:0007669"/>
    <property type="project" value="InterPro"/>
</dbReference>
<dbReference type="Pfam" id="PF12833">
    <property type="entry name" value="HTH_18"/>
    <property type="match status" value="1"/>
</dbReference>
<dbReference type="OrthoDB" id="2990361at2"/>
<dbReference type="InterPro" id="IPR018060">
    <property type="entry name" value="HTH_AraC"/>
</dbReference>
<evidence type="ECO:0000259" key="13">
    <source>
        <dbReference type="PROSITE" id="PS50110"/>
    </source>
</evidence>
<accession>A0A1C7IBY7</accession>
<dbReference type="InterPro" id="IPR009057">
    <property type="entry name" value="Homeodomain-like_sf"/>
</dbReference>
<dbReference type="AlphaFoldDB" id="A0A1C7IBY7"/>
<dbReference type="GO" id="GO:0000160">
    <property type="term" value="P:phosphorelay signal transduction system"/>
    <property type="evidence" value="ECO:0007669"/>
    <property type="project" value="UniProtKB-KW"/>
</dbReference>
<evidence type="ECO:0000256" key="10">
    <source>
        <dbReference type="PROSITE-ProRule" id="PRU00169"/>
    </source>
</evidence>
<dbReference type="InterPro" id="IPR018062">
    <property type="entry name" value="HTH_AraC-typ_CS"/>
</dbReference>
<evidence type="ECO:0000256" key="9">
    <source>
        <dbReference type="ARBA" id="ARBA00024867"/>
    </source>
</evidence>
<evidence type="ECO:0000256" key="3">
    <source>
        <dbReference type="ARBA" id="ARBA00022490"/>
    </source>
</evidence>
<reference evidence="14" key="1">
    <citation type="submission" date="2017-04" db="EMBL/GenBank/DDBJ databases">
        <title>Complete Genome Sequences of Twelve Strains of a Stable Defined Moderately Diverse Mouse Microbiota 2 (sDMDMm2).</title>
        <authorList>
            <person name="Uchimura Y."/>
            <person name="Wyss M."/>
            <person name="Brugiroux S."/>
            <person name="Limenitakis J.P."/>
            <person name="Stecher B."/>
            <person name="McCoy K.D."/>
            <person name="Macpherson A.J."/>
        </authorList>
    </citation>
    <scope>NUCLEOTIDE SEQUENCE</scope>
    <source>
        <strain evidence="14">YL58</strain>
    </source>
</reference>
<keyword evidence="4 10" id="KW-0597">Phosphoprotein</keyword>
<dbReference type="InterPro" id="IPR051552">
    <property type="entry name" value="HptR"/>
</dbReference>
<dbReference type="InterPro" id="IPR001789">
    <property type="entry name" value="Sig_transdc_resp-reg_receiver"/>
</dbReference>
<dbReference type="Gene3D" id="1.10.10.60">
    <property type="entry name" value="Homeodomain-like"/>
    <property type="match status" value="2"/>
</dbReference>
<evidence type="ECO:0000256" key="8">
    <source>
        <dbReference type="ARBA" id="ARBA00023163"/>
    </source>
</evidence>
<dbReference type="GO" id="GO:0043565">
    <property type="term" value="F:sequence-specific DNA binding"/>
    <property type="evidence" value="ECO:0007669"/>
    <property type="project" value="InterPro"/>
</dbReference>
<dbReference type="GO" id="GO:0005737">
    <property type="term" value="C:cytoplasm"/>
    <property type="evidence" value="ECO:0007669"/>
    <property type="project" value="UniProtKB-SubCell"/>
</dbReference>
<feature type="modified residue" description="4-aspartylphosphate" evidence="10">
    <location>
        <position position="55"/>
    </location>
</feature>
<dbReference type="PROSITE" id="PS00041">
    <property type="entry name" value="HTH_ARAC_FAMILY_1"/>
    <property type="match status" value="1"/>
</dbReference>
<keyword evidence="11" id="KW-0175">Coiled coil</keyword>
<keyword evidence="8" id="KW-0804">Transcription</keyword>
<evidence type="ECO:0000313" key="15">
    <source>
        <dbReference type="Proteomes" id="UP000092574"/>
    </source>
</evidence>
<dbReference type="Pfam" id="PF00072">
    <property type="entry name" value="Response_reg"/>
    <property type="match status" value="1"/>
</dbReference>
<keyword evidence="7 14" id="KW-0238">DNA-binding</keyword>
<gene>
    <name evidence="14" type="ORF">A4V09_12555</name>
</gene>
<dbReference type="Proteomes" id="UP000092574">
    <property type="component" value="Chromosome"/>
</dbReference>
<evidence type="ECO:0000256" key="7">
    <source>
        <dbReference type="ARBA" id="ARBA00023125"/>
    </source>
</evidence>
<dbReference type="KEGG" id="byl:A4V09_12555"/>